<gene>
    <name evidence="1" type="ORF">A2V47_02270</name>
</gene>
<dbReference type="EMBL" id="MEYH01000070">
    <property type="protein sequence ID" value="OGD15000.1"/>
    <property type="molecule type" value="Genomic_DNA"/>
</dbReference>
<reference evidence="1 2" key="1">
    <citation type="journal article" date="2016" name="Nat. Commun.">
        <title>Thousands of microbial genomes shed light on interconnected biogeochemical processes in an aquifer system.</title>
        <authorList>
            <person name="Anantharaman K."/>
            <person name="Brown C.T."/>
            <person name="Hug L.A."/>
            <person name="Sharon I."/>
            <person name="Castelle C.J."/>
            <person name="Probst A.J."/>
            <person name="Thomas B.C."/>
            <person name="Singh A."/>
            <person name="Wilkins M.J."/>
            <person name="Karaoz U."/>
            <person name="Brodie E.L."/>
            <person name="Williams K.H."/>
            <person name="Hubbard S.S."/>
            <person name="Banfield J.F."/>
        </authorList>
    </citation>
    <scope>NUCLEOTIDE SEQUENCE [LARGE SCALE GENOMIC DNA]</scope>
</reference>
<dbReference type="AlphaFoldDB" id="A0A1F5A8W1"/>
<evidence type="ECO:0000313" key="2">
    <source>
        <dbReference type="Proteomes" id="UP000177701"/>
    </source>
</evidence>
<protein>
    <recommendedName>
        <fullName evidence="3">PepSY domain-containing protein</fullName>
    </recommendedName>
</protein>
<organism evidence="1 2">
    <name type="scientific">Candidatus Sediminicultor quintus</name>
    <dbReference type="NCBI Taxonomy" id="1797291"/>
    <lineage>
        <taxon>Bacteria</taxon>
        <taxon>Pseudomonadati</taxon>
        <taxon>Atribacterota</taxon>
        <taxon>Candidatus Phoenicimicrobiia</taxon>
        <taxon>Candidatus Pheonicimicrobiales</taxon>
        <taxon>Candidatus Phoenicimicrobiaceae</taxon>
        <taxon>Candidatus Sediminicultor</taxon>
    </lineage>
</organism>
<dbReference type="Proteomes" id="UP000177701">
    <property type="component" value="Unassembled WGS sequence"/>
</dbReference>
<name>A0A1F5A8W1_9BACT</name>
<evidence type="ECO:0008006" key="3">
    <source>
        <dbReference type="Google" id="ProtNLM"/>
    </source>
</evidence>
<sequence length="334" mass="38984">MKKIILKIKVIFLWLVMLILIFSLLVQAKDTRDTPQLTSLEAAALAYQEARKWDNEAILWYINPPARKLDYHWGENDLSWEWGLIFARPQDDKIYNIKIVENKIVSKDEEGEFLKRESPILPDFPKDRPGISMQEAAQTVFTAGAPSWERPSVVYIIDNSNKHFQGKPVWFFLFGSQLSTYTVDGITGELLAQDYFDPKTLKKISPEEAKHEFYPDKVAKIKEENFIYYYFEAIDQGETDLYFSMMDEELAGDENKREMWKTAFSGLDLVKVVSLYPEEERKWHNKQPLYEVSIYTISKPGSPYYGWDEGRNTRWITVATEKDKWKIVSIATGP</sequence>
<evidence type="ECO:0000313" key="1">
    <source>
        <dbReference type="EMBL" id="OGD15000.1"/>
    </source>
</evidence>
<proteinExistence type="predicted"/>
<dbReference type="STRING" id="1797291.A2V47_02270"/>
<comment type="caution">
    <text evidence="1">The sequence shown here is derived from an EMBL/GenBank/DDBJ whole genome shotgun (WGS) entry which is preliminary data.</text>
</comment>
<accession>A0A1F5A8W1</accession>